<evidence type="ECO:0000256" key="8">
    <source>
        <dbReference type="SAM" id="MobiDB-lite"/>
    </source>
</evidence>
<keyword evidence="5 6" id="KW-0472">Membrane</keyword>
<feature type="compositionally biased region" description="Polar residues" evidence="8">
    <location>
        <begin position="548"/>
        <end position="561"/>
    </location>
</feature>
<evidence type="ECO:0000256" key="6">
    <source>
        <dbReference type="RuleBase" id="RU210713"/>
    </source>
</evidence>
<dbReference type="GO" id="GO:0071787">
    <property type="term" value="P:endoplasmic reticulum tubular network formation"/>
    <property type="evidence" value="ECO:0007669"/>
    <property type="project" value="TreeGrafter"/>
</dbReference>
<organism evidence="10 11">
    <name type="scientific">Lipotes vexillifer</name>
    <name type="common">Yangtze river dolphin</name>
    <dbReference type="NCBI Taxonomy" id="118797"/>
    <lineage>
        <taxon>Eukaryota</taxon>
        <taxon>Metazoa</taxon>
        <taxon>Chordata</taxon>
        <taxon>Craniata</taxon>
        <taxon>Vertebrata</taxon>
        <taxon>Euteleostomi</taxon>
        <taxon>Mammalia</taxon>
        <taxon>Eutheria</taxon>
        <taxon>Laurasiatheria</taxon>
        <taxon>Artiodactyla</taxon>
        <taxon>Whippomorpha</taxon>
        <taxon>Cetacea</taxon>
        <taxon>Odontoceti</taxon>
        <taxon>Lipotidae</taxon>
        <taxon>Lipotes</taxon>
    </lineage>
</organism>
<dbReference type="FunFam" id="1.20.5.2480:FF:000001">
    <property type="entry name" value="Reticulon"/>
    <property type="match status" value="1"/>
</dbReference>
<feature type="region of interest" description="Disordered" evidence="8">
    <location>
        <begin position="1"/>
        <end position="36"/>
    </location>
</feature>
<evidence type="ECO:0000256" key="4">
    <source>
        <dbReference type="ARBA" id="ARBA00022989"/>
    </source>
</evidence>
<dbReference type="AlphaFoldDB" id="A0A340XPP2"/>
<dbReference type="InParanoid" id="A0A340XPP2"/>
<dbReference type="KEGG" id="lve:103090421"/>
<dbReference type="GO" id="GO:0014069">
    <property type="term" value="C:postsynaptic density"/>
    <property type="evidence" value="ECO:0007669"/>
    <property type="project" value="TreeGrafter"/>
</dbReference>
<feature type="transmembrane region" description="Helical" evidence="6">
    <location>
        <begin position="868"/>
        <end position="891"/>
    </location>
</feature>
<evidence type="ECO:0000256" key="7">
    <source>
        <dbReference type="SAM" id="Coils"/>
    </source>
</evidence>
<feature type="transmembrane region" description="Helical" evidence="6">
    <location>
        <begin position="948"/>
        <end position="970"/>
    </location>
</feature>
<keyword evidence="4 6" id="KW-1133">Transmembrane helix</keyword>
<evidence type="ECO:0000313" key="11">
    <source>
        <dbReference type="RefSeq" id="XP_007462162.1"/>
    </source>
</evidence>
<evidence type="ECO:0000259" key="9">
    <source>
        <dbReference type="PROSITE" id="PS50845"/>
    </source>
</evidence>
<dbReference type="GO" id="GO:0007420">
    <property type="term" value="P:brain development"/>
    <property type="evidence" value="ECO:0007669"/>
    <property type="project" value="TreeGrafter"/>
</dbReference>
<feature type="compositionally biased region" description="Low complexity" evidence="8">
    <location>
        <begin position="1"/>
        <end position="24"/>
    </location>
</feature>
<feature type="region of interest" description="Disordered" evidence="8">
    <location>
        <begin position="699"/>
        <end position="722"/>
    </location>
</feature>
<feature type="compositionally biased region" description="Basic and acidic residues" evidence="8">
    <location>
        <begin position="534"/>
        <end position="547"/>
    </location>
</feature>
<dbReference type="PROSITE" id="PS50845">
    <property type="entry name" value="RETICULON"/>
    <property type="match status" value="1"/>
</dbReference>
<dbReference type="Pfam" id="PF02453">
    <property type="entry name" value="Reticulon"/>
    <property type="match status" value="1"/>
</dbReference>
<dbReference type="InterPro" id="IPR003388">
    <property type="entry name" value="Reticulon"/>
</dbReference>
<dbReference type="PANTHER" id="PTHR45799">
    <property type="entry name" value="RETICULON-LIKE PROTEIN"/>
    <property type="match status" value="1"/>
</dbReference>
<dbReference type="GO" id="GO:0043005">
    <property type="term" value="C:neuron projection"/>
    <property type="evidence" value="ECO:0007669"/>
    <property type="project" value="TreeGrafter"/>
</dbReference>
<evidence type="ECO:0000256" key="2">
    <source>
        <dbReference type="ARBA" id="ARBA00022692"/>
    </source>
</evidence>
<keyword evidence="7" id="KW-0175">Coiled coil</keyword>
<evidence type="ECO:0000256" key="1">
    <source>
        <dbReference type="ARBA" id="ARBA00004477"/>
    </source>
</evidence>
<name>A0A340XPP2_LIPVE</name>
<dbReference type="OrthoDB" id="567788at2759"/>
<dbReference type="InterPro" id="IPR046964">
    <property type="entry name" value="RTN1-4"/>
</dbReference>
<feature type="coiled-coil region" evidence="7">
    <location>
        <begin position="742"/>
        <end position="769"/>
    </location>
</feature>
<keyword evidence="2 6" id="KW-0812">Transmembrane</keyword>
<dbReference type="RefSeq" id="XP_007462162.1">
    <property type="nucleotide sequence ID" value="XM_007462100.1"/>
</dbReference>
<feature type="transmembrane region" description="Helical" evidence="6">
    <location>
        <begin position="976"/>
        <end position="998"/>
    </location>
</feature>
<feature type="domain" description="Reticulon" evidence="9">
    <location>
        <begin position="848"/>
        <end position="1036"/>
    </location>
</feature>
<feature type="compositionally biased region" description="Basic and acidic residues" evidence="8">
    <location>
        <begin position="182"/>
        <end position="205"/>
    </location>
</feature>
<protein>
    <recommendedName>
        <fullName evidence="6">Reticulon</fullName>
    </recommendedName>
</protein>
<proteinExistence type="predicted"/>
<sequence length="1036" mass="112282">MAEPSAATQSPSVSSSSSVAESSAPGGGGGGSPGACPTLGAKSCGSSCADSFVSSSQPVSLFSTSQEGLSSLCSDEPPSEIMTSFFCSSSEIHNTDLTILHGEKSKVLGSQPILAKERKDCLALLDVKKMEKPQGTSKDIADSPVSVAEGVHCNRPSIPDSFPGHPAFLSEEVGHMQQQINKDQESKNPNEVPSRDNRTALDADDKFTLLTAQKPPTEQYKAEGICTYSLSPSEVSGVGIMEKDSPESPFEVIIDKAAFDREFKDAYKENINDFGSWAVHIDRESPADISESNDKVFPLRNKETGCSAASALLTRQFSHTTAALEEVSRCVNDMHNFTNEILTWDLVPQVKQQSDKSDYITKATGPGMGEYISEIPVVNLKSNTHQKIPVCSISGSTTIPKSTGDWAETSLPQENAMPDCLNSTQEISIKGVRGSVQKRDDTLSELPGSPFEKCVSLGSGVATVKVVLPDGHLKGEMNWQASVLGEVTEADSSSESDDTVIEDITAVTSFESNKIQAEKPVSIPSAVVKTDERAIKEIPNCNREDKTSGNSDRSISDSGPRQVQPDILGRSPAGEAACSQVPNMNVTSEDVKQSDSMSVVAPEKLFAAENPKLPSESSPKACNGKTEFSRNVTASAYLESLHEKSVKGIDDPSPEDLIAAFTETREKGIVGKGEGNTFEATSEKTKDFKTALPVDVLHESESGGSEIKNIEGKYNEQSKETDGSELLDVFPTQGTPVASLDLDQEQLTIKALKELNERKLEKSASVQDKVESPEEILKQTLTFAPESWPQRSYDVLEHKDVKTGSDLGISKKPTITKEAARVDITSSLSKTELVNKDILARLPTEFSVHDLIFWRDVKKTGFVFGTTLIMLLSLAAFSVISVVSYLILALLSVTISFRVYKSVIQAVQKSEEGHPFKAYLDVDITLSSEAFHNYVNAAMVHINRALKLMIRLFLVEDLVDSLKLAVFMWLMTYVGAVFNGITLLILAELLIFSVPVVYEKYKIQIDHYVGIARDQTKSIVEKIQAKLPGIAKKKAE</sequence>
<evidence type="ECO:0000313" key="10">
    <source>
        <dbReference type="Proteomes" id="UP000265300"/>
    </source>
</evidence>
<dbReference type="Gene3D" id="1.20.5.2480">
    <property type="match status" value="1"/>
</dbReference>
<evidence type="ECO:0000256" key="3">
    <source>
        <dbReference type="ARBA" id="ARBA00022824"/>
    </source>
</evidence>
<dbReference type="CTD" id="10313"/>
<reference evidence="11" key="1">
    <citation type="submission" date="2025-08" db="UniProtKB">
        <authorList>
            <consortium name="RefSeq"/>
        </authorList>
    </citation>
    <scope>IDENTIFICATION</scope>
</reference>
<dbReference type="GO" id="GO:0030182">
    <property type="term" value="P:neuron differentiation"/>
    <property type="evidence" value="ECO:0007669"/>
    <property type="project" value="TreeGrafter"/>
</dbReference>
<feature type="region of interest" description="Disordered" evidence="8">
    <location>
        <begin position="174"/>
        <end position="205"/>
    </location>
</feature>
<dbReference type="GeneID" id="103090421"/>
<comment type="subcellular location">
    <subcellularLocation>
        <location evidence="1 6">Endoplasmic reticulum membrane</location>
        <topology evidence="1 6">Multi-pass membrane protein</topology>
    </subcellularLocation>
</comment>
<keyword evidence="10" id="KW-1185">Reference proteome</keyword>
<feature type="region of interest" description="Disordered" evidence="8">
    <location>
        <begin position="534"/>
        <end position="595"/>
    </location>
</feature>
<keyword evidence="3 6" id="KW-0256">Endoplasmic reticulum</keyword>
<dbReference type="GO" id="GO:0005789">
    <property type="term" value="C:endoplasmic reticulum membrane"/>
    <property type="evidence" value="ECO:0007669"/>
    <property type="project" value="UniProtKB-SubCell"/>
</dbReference>
<evidence type="ECO:0000256" key="5">
    <source>
        <dbReference type="ARBA" id="ARBA00023136"/>
    </source>
</evidence>
<gene>
    <name evidence="11" type="primary">RTN3</name>
</gene>
<feature type="compositionally biased region" description="Basic and acidic residues" evidence="8">
    <location>
        <begin position="708"/>
        <end position="722"/>
    </location>
</feature>
<dbReference type="Proteomes" id="UP000265300">
    <property type="component" value="Unplaced"/>
</dbReference>
<dbReference type="STRING" id="118797.A0A340XPP2"/>
<accession>A0A340XPP2</accession>
<dbReference type="PANTHER" id="PTHR45799:SF4">
    <property type="entry name" value="RETICULON-3"/>
    <property type="match status" value="1"/>
</dbReference>